<reference evidence="6" key="2">
    <citation type="submission" date="2022-10" db="EMBL/GenBank/DDBJ databases">
        <authorList>
            <consortium name="ENA_rothamsted_submissions"/>
            <consortium name="culmorum"/>
            <person name="King R."/>
        </authorList>
    </citation>
    <scope>NUCLEOTIDE SEQUENCE</scope>
</reference>
<dbReference type="OrthoDB" id="269227at2759"/>
<dbReference type="InterPro" id="IPR000172">
    <property type="entry name" value="GMC_OxRdtase_N"/>
</dbReference>
<feature type="compositionally biased region" description="Polar residues" evidence="3">
    <location>
        <begin position="658"/>
        <end position="669"/>
    </location>
</feature>
<dbReference type="PANTHER" id="PTHR11552:SF217">
    <property type="entry name" value="GLUCOSE DEHYDROGENASE [FAD, QUINONE]"/>
    <property type="match status" value="1"/>
</dbReference>
<feature type="compositionally biased region" description="Polar residues" evidence="3">
    <location>
        <begin position="634"/>
        <end position="650"/>
    </location>
</feature>
<dbReference type="GO" id="GO:0050660">
    <property type="term" value="F:flavin adenine dinucleotide binding"/>
    <property type="evidence" value="ECO:0007669"/>
    <property type="project" value="InterPro"/>
</dbReference>
<dbReference type="AlphaFoldDB" id="A0A9P0GT30"/>
<dbReference type="PANTHER" id="PTHR11552">
    <property type="entry name" value="GLUCOSE-METHANOL-CHOLINE GMC OXIDOREDUCTASE"/>
    <property type="match status" value="1"/>
</dbReference>
<dbReference type="Proteomes" id="UP001153737">
    <property type="component" value="Chromosome 4"/>
</dbReference>
<feature type="domain" description="Glucose-methanol-choline oxidoreductase N-terminal" evidence="5">
    <location>
        <begin position="318"/>
        <end position="332"/>
    </location>
</feature>
<evidence type="ECO:0000256" key="1">
    <source>
        <dbReference type="ARBA" id="ARBA00010790"/>
    </source>
</evidence>
<feature type="compositionally biased region" description="Basic residues" evidence="3">
    <location>
        <begin position="712"/>
        <end position="721"/>
    </location>
</feature>
<accession>A0A9P0GT30</accession>
<evidence type="ECO:0000259" key="5">
    <source>
        <dbReference type="PROSITE" id="PS00624"/>
    </source>
</evidence>
<evidence type="ECO:0000256" key="2">
    <source>
        <dbReference type="RuleBase" id="RU003968"/>
    </source>
</evidence>
<dbReference type="Pfam" id="PF05199">
    <property type="entry name" value="GMC_oxred_C"/>
    <property type="match status" value="1"/>
</dbReference>
<gene>
    <name evidence="6" type="ORF">PHAECO_LOCUS8289</name>
</gene>
<dbReference type="InterPro" id="IPR012132">
    <property type="entry name" value="GMC_OxRdtase"/>
</dbReference>
<dbReference type="PROSITE" id="PS00624">
    <property type="entry name" value="GMC_OXRED_2"/>
    <property type="match status" value="1"/>
</dbReference>
<dbReference type="GO" id="GO:0016614">
    <property type="term" value="F:oxidoreductase activity, acting on CH-OH group of donors"/>
    <property type="evidence" value="ECO:0007669"/>
    <property type="project" value="InterPro"/>
</dbReference>
<keyword evidence="2" id="KW-0285">Flavoprotein</keyword>
<evidence type="ECO:0000259" key="4">
    <source>
        <dbReference type="PROSITE" id="PS00623"/>
    </source>
</evidence>
<sequence>MECGCVAPYLIGPSLDQTCGGGAFFLFMSLLDTFIRNKCDISEMCQRILPKFRPDAEYDFVVIGGGSGGATAAGKLSEIPGWKVLLIEAGNDEPPGSQIPSMVVSYHGNPHMDWNYKTEPEQKACQGFPEKRCDWPRGKVLGGSSVINGMMYMRGTKRDYDNWVKAGNEGWGYDELLPIFKRIEDNKEIGTLVDAKYHGKGGPLTTKRFNDQPELAYDVLRAAEQIGYKVSKDLNGEVSTGFAIAQASVRNSVRLSSARAYLRPARTRPNLHIMLNSTVTKIIINNNGGNKKAERVEFLYRNKLYSVKVRKEIILAAGAINSPQVLLLSGIGPKSELDKVGIKQIHDLPGVGRNLKNHVTFYITYLLNKKKNFNDMDWANALDYILNKRGPLSSTGMSQLTARINSKYADPKGDHPDLQIFFAGYLAKCAKSGEARSLEDPDHPEAKKTLTISPVNLHPQSQGYITLQSKDPLVPPLMIANYLTEEEDSKILVDGIRIIQKLCNSSILIDKYGIELEKEEYGNCAKKHGYDTDDFWECAVRFYTGPENHQACSCKMGPASDPLAVVDNKLRVHGIDGLRIMDASAMPRLVSGNTHATIVLIAERGVDFIKERWLKSSNVPNRFGGTLNINVKQNETTWNTVPSNTLSSNRPKPPGYEQNGQYLPGNNKNHSPRPEFNAQGLPGHFHGHGPEFPHNHGPYPDSSQSQDQSGYFRRKYHHHHHDHDPQFHGIRPEIVSSNKHFTENTSSATQPKSETSYAEEP</sequence>
<feature type="domain" description="Glucose-methanol-choline oxidoreductase N-terminal" evidence="4">
    <location>
        <begin position="138"/>
        <end position="161"/>
    </location>
</feature>
<dbReference type="SUPFAM" id="SSF51905">
    <property type="entry name" value="FAD/NAD(P)-binding domain"/>
    <property type="match status" value="1"/>
</dbReference>
<evidence type="ECO:0000313" key="6">
    <source>
        <dbReference type="EMBL" id="CAH1163506.1"/>
    </source>
</evidence>
<feature type="region of interest" description="Disordered" evidence="3">
    <location>
        <begin position="634"/>
        <end position="761"/>
    </location>
</feature>
<keyword evidence="7" id="KW-1185">Reference proteome</keyword>
<protein>
    <recommendedName>
        <fullName evidence="4 5">Glucose-methanol-choline oxidoreductase N-terminal domain-containing protein</fullName>
    </recommendedName>
</protein>
<dbReference type="PROSITE" id="PS00623">
    <property type="entry name" value="GMC_OXRED_1"/>
    <property type="match status" value="1"/>
</dbReference>
<feature type="compositionally biased region" description="Low complexity" evidence="3">
    <location>
        <begin position="695"/>
        <end position="709"/>
    </location>
</feature>
<proteinExistence type="inferred from homology"/>
<dbReference type="EMBL" id="OU896710">
    <property type="protein sequence ID" value="CAH1163506.1"/>
    <property type="molecule type" value="Genomic_DNA"/>
</dbReference>
<dbReference type="InterPro" id="IPR007867">
    <property type="entry name" value="GMC_OxRtase_C"/>
</dbReference>
<name>A0A9P0GT30_PHACE</name>
<dbReference type="InterPro" id="IPR036188">
    <property type="entry name" value="FAD/NAD-bd_sf"/>
</dbReference>
<feature type="compositionally biased region" description="Polar residues" evidence="3">
    <location>
        <begin position="735"/>
        <end position="761"/>
    </location>
</feature>
<evidence type="ECO:0000313" key="7">
    <source>
        <dbReference type="Proteomes" id="UP001153737"/>
    </source>
</evidence>
<dbReference type="SUPFAM" id="SSF54373">
    <property type="entry name" value="FAD-linked reductases, C-terminal domain"/>
    <property type="match status" value="1"/>
</dbReference>
<evidence type="ECO:0000256" key="3">
    <source>
        <dbReference type="SAM" id="MobiDB-lite"/>
    </source>
</evidence>
<organism evidence="6 7">
    <name type="scientific">Phaedon cochleariae</name>
    <name type="common">Mustard beetle</name>
    <dbReference type="NCBI Taxonomy" id="80249"/>
    <lineage>
        <taxon>Eukaryota</taxon>
        <taxon>Metazoa</taxon>
        <taxon>Ecdysozoa</taxon>
        <taxon>Arthropoda</taxon>
        <taxon>Hexapoda</taxon>
        <taxon>Insecta</taxon>
        <taxon>Pterygota</taxon>
        <taxon>Neoptera</taxon>
        <taxon>Endopterygota</taxon>
        <taxon>Coleoptera</taxon>
        <taxon>Polyphaga</taxon>
        <taxon>Cucujiformia</taxon>
        <taxon>Chrysomeloidea</taxon>
        <taxon>Chrysomelidae</taxon>
        <taxon>Chrysomelinae</taxon>
        <taxon>Chrysomelini</taxon>
        <taxon>Phaedon</taxon>
    </lineage>
</organism>
<reference evidence="6" key="1">
    <citation type="submission" date="2022-01" db="EMBL/GenBank/DDBJ databases">
        <authorList>
            <person name="King R."/>
        </authorList>
    </citation>
    <scope>NUCLEOTIDE SEQUENCE</scope>
</reference>
<comment type="similarity">
    <text evidence="1 2">Belongs to the GMC oxidoreductase family.</text>
</comment>
<dbReference type="Pfam" id="PF00732">
    <property type="entry name" value="GMC_oxred_N"/>
    <property type="match status" value="1"/>
</dbReference>
<dbReference type="Gene3D" id="3.50.50.60">
    <property type="entry name" value="FAD/NAD(P)-binding domain"/>
    <property type="match status" value="1"/>
</dbReference>
<keyword evidence="2" id="KW-0274">FAD</keyword>
<dbReference type="Gene3D" id="3.30.560.10">
    <property type="entry name" value="Glucose Oxidase, domain 3"/>
    <property type="match status" value="1"/>
</dbReference>